<dbReference type="GO" id="GO:0016579">
    <property type="term" value="P:protein deubiquitination"/>
    <property type="evidence" value="ECO:0007669"/>
    <property type="project" value="InterPro"/>
</dbReference>
<name>A0A0G4FD81_9ALVE</name>
<feature type="domain" description="Peptidase C19 ubiquitin carboxyl-terminal hydrolase" evidence="1">
    <location>
        <begin position="89"/>
        <end position="162"/>
    </location>
</feature>
<dbReference type="VEuPathDB" id="CryptoDB:Cvel_3193"/>
<gene>
    <name evidence="2" type="ORF">Cvel_3193</name>
</gene>
<organism evidence="2">
    <name type="scientific">Chromera velia CCMP2878</name>
    <dbReference type="NCBI Taxonomy" id="1169474"/>
    <lineage>
        <taxon>Eukaryota</taxon>
        <taxon>Sar</taxon>
        <taxon>Alveolata</taxon>
        <taxon>Colpodellida</taxon>
        <taxon>Chromeraceae</taxon>
        <taxon>Chromera</taxon>
    </lineage>
</organism>
<dbReference type="Gene3D" id="3.90.70.10">
    <property type="entry name" value="Cysteine proteinases"/>
    <property type="match status" value="1"/>
</dbReference>
<protein>
    <recommendedName>
        <fullName evidence="1">Peptidase C19 ubiquitin carboxyl-terminal hydrolase domain-containing protein</fullName>
    </recommendedName>
</protein>
<accession>A0A0G4FD81</accession>
<proteinExistence type="predicted"/>
<dbReference type="SUPFAM" id="SSF54001">
    <property type="entry name" value="Cysteine proteinases"/>
    <property type="match status" value="1"/>
</dbReference>
<sequence length="181" mass="19953">MKVEDFEGAPNQSAVTAVIHLLAALPPFVADLSADPSDVLFNVAGRRELGNDGKLSEKKIWVDVKVSPFESIDGNLQKINKYHFKSTETDPPRVLFFNIQRFESGGKRTDRVQIPEALTIEKARPKKIFNYELTGLVLHSGAKESKESEGGYSAFCKEETNTETLAGFSSKEKVASTSQTT</sequence>
<dbReference type="EMBL" id="CDMZ01000275">
    <property type="protein sequence ID" value="CEM10794.1"/>
    <property type="molecule type" value="Genomic_DNA"/>
</dbReference>
<evidence type="ECO:0000259" key="1">
    <source>
        <dbReference type="Pfam" id="PF00443"/>
    </source>
</evidence>
<dbReference type="InterPro" id="IPR038765">
    <property type="entry name" value="Papain-like_cys_pep_sf"/>
</dbReference>
<dbReference type="InterPro" id="IPR001394">
    <property type="entry name" value="Peptidase_C19_UCH"/>
</dbReference>
<evidence type="ECO:0000313" key="2">
    <source>
        <dbReference type="EMBL" id="CEM10794.1"/>
    </source>
</evidence>
<dbReference type="Pfam" id="PF00443">
    <property type="entry name" value="UCH"/>
    <property type="match status" value="1"/>
</dbReference>
<dbReference type="AlphaFoldDB" id="A0A0G4FD81"/>
<dbReference type="GO" id="GO:0004843">
    <property type="term" value="F:cysteine-type deubiquitinase activity"/>
    <property type="evidence" value="ECO:0007669"/>
    <property type="project" value="InterPro"/>
</dbReference>
<reference evidence="2" key="1">
    <citation type="submission" date="2014-11" db="EMBL/GenBank/DDBJ databases">
        <authorList>
            <person name="Otto D Thomas"/>
            <person name="Naeem Raeece"/>
        </authorList>
    </citation>
    <scope>NUCLEOTIDE SEQUENCE</scope>
</reference>